<gene>
    <name evidence="1" type="ORF">PSON_ATCC_30995.1.T0920001</name>
</gene>
<keyword evidence="2" id="KW-1185">Reference proteome</keyword>
<dbReference type="AlphaFoldDB" id="A0A8S1PZK3"/>
<protein>
    <submittedName>
        <fullName evidence="1">Uncharacterized protein</fullName>
    </submittedName>
</protein>
<comment type="caution">
    <text evidence="1">The sequence shown here is derived from an EMBL/GenBank/DDBJ whole genome shotgun (WGS) entry which is preliminary data.</text>
</comment>
<sequence>MIKLVVSMNLKFIEDTRVVKIYYKLMANLKKILFIVN</sequence>
<accession>A0A8S1PZK3</accession>
<reference evidence="1" key="1">
    <citation type="submission" date="2021-01" db="EMBL/GenBank/DDBJ databases">
        <authorList>
            <consortium name="Genoscope - CEA"/>
            <person name="William W."/>
        </authorList>
    </citation>
    <scope>NUCLEOTIDE SEQUENCE</scope>
</reference>
<dbReference type="Proteomes" id="UP000692954">
    <property type="component" value="Unassembled WGS sequence"/>
</dbReference>
<name>A0A8S1PZK3_9CILI</name>
<proteinExistence type="predicted"/>
<organism evidence="1 2">
    <name type="scientific">Paramecium sonneborni</name>
    <dbReference type="NCBI Taxonomy" id="65129"/>
    <lineage>
        <taxon>Eukaryota</taxon>
        <taxon>Sar</taxon>
        <taxon>Alveolata</taxon>
        <taxon>Ciliophora</taxon>
        <taxon>Intramacronucleata</taxon>
        <taxon>Oligohymenophorea</taxon>
        <taxon>Peniculida</taxon>
        <taxon>Parameciidae</taxon>
        <taxon>Paramecium</taxon>
    </lineage>
</organism>
<evidence type="ECO:0000313" key="1">
    <source>
        <dbReference type="EMBL" id="CAD8108664.1"/>
    </source>
</evidence>
<dbReference type="EMBL" id="CAJJDN010000092">
    <property type="protein sequence ID" value="CAD8108664.1"/>
    <property type="molecule type" value="Genomic_DNA"/>
</dbReference>
<evidence type="ECO:0000313" key="2">
    <source>
        <dbReference type="Proteomes" id="UP000692954"/>
    </source>
</evidence>